<proteinExistence type="predicted"/>
<evidence type="ECO:0000313" key="2">
    <source>
        <dbReference type="EMBL" id="KAG5471487.1"/>
    </source>
</evidence>
<dbReference type="EMBL" id="JAFEUZ010000031">
    <property type="protein sequence ID" value="KAG5471487.1"/>
    <property type="molecule type" value="Genomic_DNA"/>
</dbReference>
<organism evidence="2 3">
    <name type="scientific">Leishmania martiniquensis</name>
    <dbReference type="NCBI Taxonomy" id="1580590"/>
    <lineage>
        <taxon>Eukaryota</taxon>
        <taxon>Discoba</taxon>
        <taxon>Euglenozoa</taxon>
        <taxon>Kinetoplastea</taxon>
        <taxon>Metakinetoplastina</taxon>
        <taxon>Trypanosomatida</taxon>
        <taxon>Trypanosomatidae</taxon>
        <taxon>Leishmaniinae</taxon>
        <taxon>Leishmania</taxon>
    </lineage>
</organism>
<dbReference type="AlphaFoldDB" id="A0A836KG51"/>
<evidence type="ECO:0000313" key="3">
    <source>
        <dbReference type="Proteomes" id="UP000673552"/>
    </source>
</evidence>
<protein>
    <submittedName>
        <fullName evidence="2">Uncharacterized protein</fullName>
    </submittedName>
</protein>
<name>A0A836KG51_9TRYP</name>
<reference evidence="3" key="1">
    <citation type="journal article" date="2021" name="Microbiol. Resour. Announc.">
        <title>LGAAP: Leishmaniinae Genome Assembly and Annotation Pipeline.</title>
        <authorList>
            <person name="Almutairi H."/>
            <person name="Urbaniak M.D."/>
            <person name="Bates M.D."/>
            <person name="Jariyapan N."/>
            <person name="Kwakye-Nuako G."/>
            <person name="Thomaz-Soccol V."/>
            <person name="Al-Salem W.S."/>
            <person name="Dillon R.J."/>
            <person name="Bates P.A."/>
            <person name="Gatherer D."/>
        </authorList>
    </citation>
    <scope>NUCLEOTIDE SEQUENCE [LARGE SCALE GENOMIC DNA]</scope>
</reference>
<comment type="caution">
    <text evidence="2">The sequence shown here is derived from an EMBL/GenBank/DDBJ whole genome shotgun (WGS) entry which is preliminary data.</text>
</comment>
<gene>
    <name evidence="2" type="ORF">LSCM1_01579</name>
</gene>
<dbReference type="RefSeq" id="XP_067176461.1">
    <property type="nucleotide sequence ID" value="XM_067319182.1"/>
</dbReference>
<accession>A0A836KG51</accession>
<dbReference type="Proteomes" id="UP000673552">
    <property type="component" value="Unassembled WGS sequence"/>
</dbReference>
<reference evidence="3" key="2">
    <citation type="journal article" date="2021" name="Sci. Data">
        <title>Chromosome-scale genome sequencing, assembly and annotation of six genomes from subfamily Leishmaniinae.</title>
        <authorList>
            <person name="Almutairi H."/>
            <person name="Urbaniak M.D."/>
            <person name="Bates M.D."/>
            <person name="Jariyapan N."/>
            <person name="Kwakye-Nuako G."/>
            <person name="Thomaz Soccol V."/>
            <person name="Al-Salem W.S."/>
            <person name="Dillon R.J."/>
            <person name="Bates P.A."/>
            <person name="Gatherer D."/>
        </authorList>
    </citation>
    <scope>NUCLEOTIDE SEQUENCE [LARGE SCALE GENOMIC DNA]</scope>
</reference>
<sequence length="72" mass="7847">MGVWLFGNDNDEILTLGHRGERDVHVQSSGGSPFARALSNFHGGGAAEYSDERRTRQQRAGPKLAEHGLKVT</sequence>
<evidence type="ECO:0000256" key="1">
    <source>
        <dbReference type="SAM" id="MobiDB-lite"/>
    </source>
</evidence>
<feature type="region of interest" description="Disordered" evidence="1">
    <location>
        <begin position="45"/>
        <end position="72"/>
    </location>
</feature>
<dbReference type="GeneID" id="92511694"/>
<dbReference type="KEGG" id="lmat:92511694"/>
<keyword evidence="3" id="KW-1185">Reference proteome</keyword>